<accession>A0ACC1X1G5</accession>
<proteinExistence type="predicted"/>
<reference evidence="1 2" key="1">
    <citation type="journal article" date="2023" name="Science">
        <title>Complex scaffold remodeling in plant triterpene biosynthesis.</title>
        <authorList>
            <person name="De La Pena R."/>
            <person name="Hodgson H."/>
            <person name="Liu J.C."/>
            <person name="Stephenson M.J."/>
            <person name="Martin A.C."/>
            <person name="Owen C."/>
            <person name="Harkess A."/>
            <person name="Leebens-Mack J."/>
            <person name="Jimenez L.E."/>
            <person name="Osbourn A."/>
            <person name="Sattely E.S."/>
        </authorList>
    </citation>
    <scope>NUCLEOTIDE SEQUENCE [LARGE SCALE GENOMIC DNA]</scope>
    <source>
        <strain evidence="2">cv. JPN11</strain>
        <tissue evidence="1">Leaf</tissue>
    </source>
</reference>
<comment type="caution">
    <text evidence="1">The sequence shown here is derived from an EMBL/GenBank/DDBJ whole genome shotgun (WGS) entry which is preliminary data.</text>
</comment>
<evidence type="ECO:0000313" key="1">
    <source>
        <dbReference type="EMBL" id="KAJ4704727.1"/>
    </source>
</evidence>
<sequence>MSWLIQSMKATEEFYFLMLLLHTCFVSLKDWVVSHGDNHFPSTNLHNCINLADAVEVIIVIDNVVVVALSSGV</sequence>
<dbReference type="Proteomes" id="UP001164539">
    <property type="component" value="Chromosome 12"/>
</dbReference>
<keyword evidence="2" id="KW-1185">Reference proteome</keyword>
<protein>
    <submittedName>
        <fullName evidence="1">Uncharacterized protein</fullName>
    </submittedName>
</protein>
<evidence type="ECO:0000313" key="2">
    <source>
        <dbReference type="Proteomes" id="UP001164539"/>
    </source>
</evidence>
<name>A0ACC1X1G5_MELAZ</name>
<dbReference type="EMBL" id="CM051405">
    <property type="protein sequence ID" value="KAJ4704727.1"/>
    <property type="molecule type" value="Genomic_DNA"/>
</dbReference>
<organism evidence="1 2">
    <name type="scientific">Melia azedarach</name>
    <name type="common">Chinaberry tree</name>
    <dbReference type="NCBI Taxonomy" id="155640"/>
    <lineage>
        <taxon>Eukaryota</taxon>
        <taxon>Viridiplantae</taxon>
        <taxon>Streptophyta</taxon>
        <taxon>Embryophyta</taxon>
        <taxon>Tracheophyta</taxon>
        <taxon>Spermatophyta</taxon>
        <taxon>Magnoliopsida</taxon>
        <taxon>eudicotyledons</taxon>
        <taxon>Gunneridae</taxon>
        <taxon>Pentapetalae</taxon>
        <taxon>rosids</taxon>
        <taxon>malvids</taxon>
        <taxon>Sapindales</taxon>
        <taxon>Meliaceae</taxon>
        <taxon>Melia</taxon>
    </lineage>
</organism>
<gene>
    <name evidence="1" type="ORF">OWV82_021594</name>
</gene>